<sequence length="22" mass="2456">MGKGDLSPVVVFQREIRNGHLC</sequence>
<gene>
    <name evidence="1" type="ORF">G2W53_018457</name>
</gene>
<reference evidence="1" key="1">
    <citation type="submission" date="2020-09" db="EMBL/GenBank/DDBJ databases">
        <title>Genome-Enabled Discovery of Anthraquinone Biosynthesis in Senna tora.</title>
        <authorList>
            <person name="Kang S.-H."/>
            <person name="Pandey R.P."/>
            <person name="Lee C.-M."/>
            <person name="Sim J.-S."/>
            <person name="Jeong J.-T."/>
            <person name="Choi B.-S."/>
            <person name="Jung M."/>
            <person name="Ginzburg D."/>
            <person name="Zhao K."/>
            <person name="Won S.Y."/>
            <person name="Oh T.-J."/>
            <person name="Yu Y."/>
            <person name="Kim N.-H."/>
            <person name="Lee O.R."/>
            <person name="Lee T.-H."/>
            <person name="Bashyal P."/>
            <person name="Kim T.-S."/>
            <person name="Lee W.-H."/>
            <person name="Kawkins C."/>
            <person name="Kim C.-K."/>
            <person name="Kim J.S."/>
            <person name="Ahn B.O."/>
            <person name="Rhee S.Y."/>
            <person name="Sohng J.K."/>
        </authorList>
    </citation>
    <scope>NUCLEOTIDE SEQUENCE</scope>
    <source>
        <tissue evidence="1">Leaf</tissue>
    </source>
</reference>
<evidence type="ECO:0000313" key="2">
    <source>
        <dbReference type="Proteomes" id="UP000634136"/>
    </source>
</evidence>
<comment type="caution">
    <text evidence="1">The sequence shown here is derived from an EMBL/GenBank/DDBJ whole genome shotgun (WGS) entry which is preliminary data.</text>
</comment>
<organism evidence="1 2">
    <name type="scientific">Senna tora</name>
    <dbReference type="NCBI Taxonomy" id="362788"/>
    <lineage>
        <taxon>Eukaryota</taxon>
        <taxon>Viridiplantae</taxon>
        <taxon>Streptophyta</taxon>
        <taxon>Embryophyta</taxon>
        <taxon>Tracheophyta</taxon>
        <taxon>Spermatophyta</taxon>
        <taxon>Magnoliopsida</taxon>
        <taxon>eudicotyledons</taxon>
        <taxon>Gunneridae</taxon>
        <taxon>Pentapetalae</taxon>
        <taxon>rosids</taxon>
        <taxon>fabids</taxon>
        <taxon>Fabales</taxon>
        <taxon>Fabaceae</taxon>
        <taxon>Caesalpinioideae</taxon>
        <taxon>Cassia clade</taxon>
        <taxon>Senna</taxon>
    </lineage>
</organism>
<proteinExistence type="predicted"/>
<accession>A0A834TRU7</accession>
<keyword evidence="2" id="KW-1185">Reference proteome</keyword>
<protein>
    <submittedName>
        <fullName evidence="1">Uncharacterized protein</fullName>
    </submittedName>
</protein>
<dbReference type="Proteomes" id="UP000634136">
    <property type="component" value="Unassembled WGS sequence"/>
</dbReference>
<dbReference type="AlphaFoldDB" id="A0A834TRU7"/>
<evidence type="ECO:0000313" key="1">
    <source>
        <dbReference type="EMBL" id="KAF7827293.1"/>
    </source>
</evidence>
<dbReference type="EMBL" id="JAAIUW010000006">
    <property type="protein sequence ID" value="KAF7827293.1"/>
    <property type="molecule type" value="Genomic_DNA"/>
</dbReference>
<name>A0A834TRU7_9FABA</name>